<name>A0A1J0A8X9_9CYAN</name>
<dbReference type="PIRSF" id="PIRSF017388">
    <property type="entry name" value="Esterase_lipase"/>
    <property type="match status" value="1"/>
</dbReference>
<dbReference type="Proteomes" id="UP000180235">
    <property type="component" value="Chromosome"/>
</dbReference>
<keyword evidence="6" id="KW-1185">Reference proteome</keyword>
<dbReference type="PANTHER" id="PTHR11614">
    <property type="entry name" value="PHOSPHOLIPASE-RELATED"/>
    <property type="match status" value="1"/>
</dbReference>
<dbReference type="EC" id="3.1.1.1" evidence="5"/>
<feature type="active site" description="Charge relay system" evidence="1">
    <location>
        <position position="196"/>
    </location>
</feature>
<feature type="active site" description="Nucleophile" evidence="1">
    <location>
        <position position="92"/>
    </location>
</feature>
<dbReference type="SUPFAM" id="SSF53474">
    <property type="entry name" value="alpha/beta-Hydrolases"/>
    <property type="match status" value="1"/>
</dbReference>
<accession>A0A1J0A8X9</accession>
<reference evidence="5 6" key="1">
    <citation type="submission" date="2016-10" db="EMBL/GenBank/DDBJ databases">
        <title>Description of Gloeomargarita lithophora gen. nov., sp. nov., a thylakoid-bearing basal-branching cyanobacterium with intracellular carbonates, and proposal for Gloeomargaritales ord. nov.</title>
        <authorList>
            <person name="Moreira D."/>
            <person name="Tavera R."/>
            <person name="Benzerara K."/>
            <person name="Skouri-Panet F."/>
            <person name="Couradeau E."/>
            <person name="Gerard E."/>
            <person name="Loussert C."/>
            <person name="Novelo E."/>
            <person name="Zivanovic Y."/>
            <person name="Lopez-Garcia P."/>
        </authorList>
    </citation>
    <scope>NUCLEOTIDE SEQUENCE [LARGE SCALE GENOMIC DNA]</scope>
    <source>
        <strain evidence="5 6">D10</strain>
    </source>
</reference>
<dbReference type="RefSeq" id="WP_071453136.1">
    <property type="nucleotide sequence ID" value="NZ_CP017675.1"/>
</dbReference>
<feature type="transmembrane region" description="Helical" evidence="3">
    <location>
        <begin position="110"/>
        <end position="134"/>
    </location>
</feature>
<dbReference type="InterPro" id="IPR051044">
    <property type="entry name" value="MAG_DAG_Lipase"/>
</dbReference>
<evidence type="ECO:0000256" key="2">
    <source>
        <dbReference type="PIRSR" id="PIRSR017388-3"/>
    </source>
</evidence>
<organism evidence="5 6">
    <name type="scientific">Gloeomargarita lithophora Alchichica-D10</name>
    <dbReference type="NCBI Taxonomy" id="1188229"/>
    <lineage>
        <taxon>Bacteria</taxon>
        <taxon>Bacillati</taxon>
        <taxon>Cyanobacteriota</taxon>
        <taxon>Cyanophyceae</taxon>
        <taxon>Gloeomargaritales</taxon>
        <taxon>Gloeomargaritaceae</taxon>
        <taxon>Gloeomargarita</taxon>
    </lineage>
</organism>
<evidence type="ECO:0000313" key="6">
    <source>
        <dbReference type="Proteomes" id="UP000180235"/>
    </source>
</evidence>
<gene>
    <name evidence="5" type="primary">yvaK</name>
    <name evidence="5" type="ORF">GlitD10_0081</name>
</gene>
<dbReference type="AlphaFoldDB" id="A0A1J0A8X9"/>
<dbReference type="Pfam" id="PF12146">
    <property type="entry name" value="Hydrolase_4"/>
    <property type="match status" value="1"/>
</dbReference>
<dbReference type="OrthoDB" id="9786110at2"/>
<dbReference type="KEGG" id="glt:GlitD10_0081"/>
<keyword evidence="3" id="KW-0472">Membrane</keyword>
<protein>
    <submittedName>
        <fullName evidence="5">Carboxylesterase</fullName>
        <ecNumber evidence="5">3.1.1.1</ecNumber>
    </submittedName>
</protein>
<proteinExistence type="predicted"/>
<evidence type="ECO:0000256" key="3">
    <source>
        <dbReference type="SAM" id="Phobius"/>
    </source>
</evidence>
<feature type="site" description="Important for substrate specificity" evidence="2">
    <location>
        <position position="144"/>
    </location>
</feature>
<keyword evidence="3" id="KW-1133">Transmembrane helix</keyword>
<evidence type="ECO:0000313" key="5">
    <source>
        <dbReference type="EMBL" id="APB32382.1"/>
    </source>
</evidence>
<feature type="domain" description="Serine aminopeptidase S33" evidence="4">
    <location>
        <begin position="16"/>
        <end position="232"/>
    </location>
</feature>
<dbReference type="InterPro" id="IPR029058">
    <property type="entry name" value="AB_hydrolase_fold"/>
</dbReference>
<sequence length="254" mass="28604">MNLANQPFYHEGTGAGACLLIHGLGGGVYELQTLGERLYQKGWTVRGFNLPGHDQPTSRMPDSTWPQWVECVHAEYQHLCQNYEQVAVVGFSNGGLLALHLASQVTLHRLVLLAPFLGMPLLLYPLIYSIGYVIPSLPRLRLPIADPEMEAQARRVTFFQDFNLTAVRSALELQSMVKQRLSQITVPTLVLQSRQDRVVDPQAAWAGFQGLGSPEKQFHWLTDCDHIITLDRQRERVWQLVGDFLLLPGLPLLE</sequence>
<evidence type="ECO:0000256" key="1">
    <source>
        <dbReference type="PIRSR" id="PIRSR017388-1"/>
    </source>
</evidence>
<keyword evidence="5" id="KW-0378">Hydrolase</keyword>
<dbReference type="InterPro" id="IPR022742">
    <property type="entry name" value="Hydrolase_4"/>
</dbReference>
<keyword evidence="3" id="KW-0812">Transmembrane</keyword>
<feature type="active site" description="Charge relay system" evidence="1">
    <location>
        <position position="226"/>
    </location>
</feature>
<dbReference type="Gene3D" id="3.40.50.1820">
    <property type="entry name" value="alpha/beta hydrolase"/>
    <property type="match status" value="1"/>
</dbReference>
<evidence type="ECO:0000259" key="4">
    <source>
        <dbReference type="Pfam" id="PF12146"/>
    </source>
</evidence>
<dbReference type="EMBL" id="CP017675">
    <property type="protein sequence ID" value="APB32382.1"/>
    <property type="molecule type" value="Genomic_DNA"/>
</dbReference>
<dbReference type="InterPro" id="IPR012354">
    <property type="entry name" value="Esterase_lipase"/>
</dbReference>
<dbReference type="GO" id="GO:0106435">
    <property type="term" value="F:carboxylesterase activity"/>
    <property type="evidence" value="ECO:0007669"/>
    <property type="project" value="UniProtKB-EC"/>
</dbReference>